<dbReference type="SUPFAM" id="SSF88713">
    <property type="entry name" value="Glycoside hydrolase/deacetylase"/>
    <property type="match status" value="1"/>
</dbReference>
<dbReference type="InterPro" id="IPR002509">
    <property type="entry name" value="NODB_dom"/>
</dbReference>
<dbReference type="InterPro" id="IPR011330">
    <property type="entry name" value="Glyco_hydro/deAcase_b/a-brl"/>
</dbReference>
<dbReference type="Pfam" id="PF01522">
    <property type="entry name" value="Polysacc_deac_1"/>
    <property type="match status" value="1"/>
</dbReference>
<sequence>MIKVINTLSIDVEDYWSIFSRDWLGIDAEPSEAVVRNTEWFLQTLTQHNVKATFFILGEVAKKYSGLIRQISNSGHEIGIHGFSHKQIFKLSKEDFRREIADCKKLLEDITSEPVLGHRAPAFSIMPETKWALE</sequence>
<dbReference type="PANTHER" id="PTHR47561:SF1">
    <property type="entry name" value="POLYSACCHARIDE DEACETYLASE FAMILY PROTEIN (AFU_ORTHOLOGUE AFUA_6G05030)"/>
    <property type="match status" value="1"/>
</dbReference>
<dbReference type="EMBL" id="BARV01030434">
    <property type="protein sequence ID" value="GAI41309.1"/>
    <property type="molecule type" value="Genomic_DNA"/>
</dbReference>
<dbReference type="PANTHER" id="PTHR47561">
    <property type="entry name" value="POLYSACCHARIDE DEACETYLASE FAMILY PROTEIN (AFU_ORTHOLOGUE AFUA_6G05030)"/>
    <property type="match status" value="1"/>
</dbReference>
<evidence type="ECO:0000313" key="2">
    <source>
        <dbReference type="EMBL" id="GAI41309.1"/>
    </source>
</evidence>
<proteinExistence type="predicted"/>
<feature type="non-terminal residue" evidence="2">
    <location>
        <position position="134"/>
    </location>
</feature>
<dbReference type="PROSITE" id="PS51677">
    <property type="entry name" value="NODB"/>
    <property type="match status" value="1"/>
</dbReference>
<reference evidence="2" key="1">
    <citation type="journal article" date="2014" name="Front. Microbiol.">
        <title>High frequency of phylogenetically diverse reductive dehalogenase-homologous genes in deep subseafloor sedimentary metagenomes.</title>
        <authorList>
            <person name="Kawai M."/>
            <person name="Futagami T."/>
            <person name="Toyoda A."/>
            <person name="Takaki Y."/>
            <person name="Nishi S."/>
            <person name="Hori S."/>
            <person name="Arai W."/>
            <person name="Tsubouchi T."/>
            <person name="Morono Y."/>
            <person name="Uchiyama I."/>
            <person name="Ito T."/>
            <person name="Fujiyama A."/>
            <person name="Inagaki F."/>
            <person name="Takami H."/>
        </authorList>
    </citation>
    <scope>NUCLEOTIDE SEQUENCE</scope>
    <source>
        <strain evidence="2">Expedition CK06-06</strain>
    </source>
</reference>
<organism evidence="2">
    <name type="scientific">marine sediment metagenome</name>
    <dbReference type="NCBI Taxonomy" id="412755"/>
    <lineage>
        <taxon>unclassified sequences</taxon>
        <taxon>metagenomes</taxon>
        <taxon>ecological metagenomes</taxon>
    </lineage>
</organism>
<comment type="caution">
    <text evidence="2">The sequence shown here is derived from an EMBL/GenBank/DDBJ whole genome shotgun (WGS) entry which is preliminary data.</text>
</comment>
<feature type="domain" description="NodB homology" evidence="1">
    <location>
        <begin position="20"/>
        <end position="134"/>
    </location>
</feature>
<dbReference type="GO" id="GO:0016810">
    <property type="term" value="F:hydrolase activity, acting on carbon-nitrogen (but not peptide) bonds"/>
    <property type="evidence" value="ECO:0007669"/>
    <property type="project" value="InterPro"/>
</dbReference>
<name>X1QDF1_9ZZZZ</name>
<dbReference type="Gene3D" id="3.20.20.370">
    <property type="entry name" value="Glycoside hydrolase/deacetylase"/>
    <property type="match status" value="1"/>
</dbReference>
<gene>
    <name evidence="2" type="ORF">S06H3_48343</name>
</gene>
<dbReference type="AlphaFoldDB" id="X1QDF1"/>
<accession>X1QDF1</accession>
<evidence type="ECO:0000259" key="1">
    <source>
        <dbReference type="PROSITE" id="PS51677"/>
    </source>
</evidence>
<protein>
    <recommendedName>
        <fullName evidence="1">NodB homology domain-containing protein</fullName>
    </recommendedName>
</protein>
<dbReference type="GO" id="GO:0005975">
    <property type="term" value="P:carbohydrate metabolic process"/>
    <property type="evidence" value="ECO:0007669"/>
    <property type="project" value="InterPro"/>
</dbReference>